<comment type="similarity">
    <text evidence="8">Belongs to the metallo-beta-lactamase superfamily. RNA-metabolizing metallo-beta-lactamase-like family. Archaeal RNase J subfamily.</text>
</comment>
<dbReference type="GO" id="GO:0003723">
    <property type="term" value="F:RNA binding"/>
    <property type="evidence" value="ECO:0007669"/>
    <property type="project" value="UniProtKB-KW"/>
</dbReference>
<comment type="cofactor">
    <cofactor evidence="8">
        <name>Zn(2+)</name>
        <dbReference type="ChEBI" id="CHEBI:29105"/>
    </cofactor>
    <text evidence="8">Binds 2 Zn(2+) ions per subunit. It is not clear if Zn(2+) or Mg(2+) is physiologically important.</text>
</comment>
<reference evidence="10" key="1">
    <citation type="submission" date="2014-12" db="EMBL/GenBank/DDBJ databases">
        <authorList>
            <person name="Huang H.-H."/>
            <person name="Chen S.-C."/>
            <person name="Lai M.-C."/>
        </authorList>
    </citation>
    <scope>NUCLEOTIDE SEQUENCE</scope>
    <source>
        <strain evidence="10">K1F9705b</strain>
    </source>
</reference>
<dbReference type="InterPro" id="IPR030879">
    <property type="entry name" value="RNase_J_arc"/>
</dbReference>
<dbReference type="InterPro" id="IPR055132">
    <property type="entry name" value="RNase_J_b_CASP"/>
</dbReference>
<evidence type="ECO:0000256" key="2">
    <source>
        <dbReference type="ARBA" id="ARBA00022722"/>
    </source>
</evidence>
<keyword evidence="11" id="KW-1185">Reference proteome</keyword>
<feature type="binding site" evidence="8">
    <location>
        <position position="86"/>
    </location>
    <ligand>
        <name>Zn(2+)</name>
        <dbReference type="ChEBI" id="CHEBI:29105"/>
        <label>2</label>
        <note>catalytic</note>
    </ligand>
</feature>
<dbReference type="GO" id="GO:0008270">
    <property type="term" value="F:zinc ion binding"/>
    <property type="evidence" value="ECO:0007669"/>
    <property type="project" value="UniProtKB-UniRule"/>
</dbReference>
<keyword evidence="2 8" id="KW-0540">Nuclease</keyword>
<feature type="binding site" evidence="8">
    <location>
        <position position="409"/>
    </location>
    <ligand>
        <name>Zn(2+)</name>
        <dbReference type="ChEBI" id="CHEBI:29105"/>
        <label>2</label>
        <note>catalytic</note>
    </ligand>
</feature>
<dbReference type="Pfam" id="PF07521">
    <property type="entry name" value="RMMBL"/>
    <property type="match status" value="1"/>
</dbReference>
<feature type="binding site" evidence="8">
    <location>
        <position position="173"/>
    </location>
    <ligand>
        <name>Zn(2+)</name>
        <dbReference type="ChEBI" id="CHEBI:29105"/>
        <label>1</label>
        <note>catalytic</note>
    </ligand>
</feature>
<keyword evidence="7 8" id="KW-0694">RNA-binding</keyword>
<keyword evidence="3 8" id="KW-0479">Metal-binding</keyword>
<feature type="binding site" evidence="8">
    <location>
        <position position="173"/>
    </location>
    <ligand>
        <name>Zn(2+)</name>
        <dbReference type="ChEBI" id="CHEBI:29105"/>
        <label>2</label>
        <note>catalytic</note>
    </ligand>
</feature>
<dbReference type="InterPro" id="IPR042173">
    <property type="entry name" value="RNase_J_2"/>
</dbReference>
<name>A0A8J8B6C6_9EURY</name>
<keyword evidence="6 8" id="KW-0269">Exonuclease</keyword>
<dbReference type="OrthoDB" id="63419at2157"/>
<proteinExistence type="inferred from homology"/>
<evidence type="ECO:0000256" key="3">
    <source>
        <dbReference type="ARBA" id="ARBA00022723"/>
    </source>
</evidence>
<dbReference type="Pfam" id="PF00753">
    <property type="entry name" value="Lactamase_B"/>
    <property type="match status" value="1"/>
</dbReference>
<feature type="binding site" evidence="8">
    <location>
        <position position="81"/>
    </location>
    <ligand>
        <name>Zn(2+)</name>
        <dbReference type="ChEBI" id="CHEBI:29105"/>
        <label>1</label>
        <note>catalytic</note>
    </ligand>
</feature>
<comment type="subunit">
    <text evidence="8">Homodimer.</text>
</comment>
<dbReference type="Pfam" id="PF22505">
    <property type="entry name" value="RNase_J_b_CASP"/>
    <property type="match status" value="1"/>
</dbReference>
<dbReference type="HAMAP" id="MF_01492">
    <property type="entry name" value="RNase_J_arch"/>
    <property type="match status" value="1"/>
</dbReference>
<dbReference type="CDD" id="cd07714">
    <property type="entry name" value="RNaseJ_MBL-fold"/>
    <property type="match status" value="1"/>
</dbReference>
<dbReference type="InterPro" id="IPR036866">
    <property type="entry name" value="RibonucZ/Hydroxyglut_hydro"/>
</dbReference>
<dbReference type="RefSeq" id="WP_211530131.1">
    <property type="nucleotide sequence ID" value="NZ_JWHL01000003.1"/>
</dbReference>
<feature type="domain" description="Metallo-beta-lactamase" evidence="9">
    <location>
        <begin position="15"/>
        <end position="232"/>
    </location>
</feature>
<dbReference type="GO" id="GO:0004534">
    <property type="term" value="F:5'-3' RNA exonuclease activity"/>
    <property type="evidence" value="ECO:0007669"/>
    <property type="project" value="UniProtKB-UniRule"/>
</dbReference>
<keyword evidence="1 8" id="KW-0963">Cytoplasm</keyword>
<feature type="binding site" evidence="8">
    <location>
        <position position="85"/>
    </location>
    <ligand>
        <name>Zn(2+)</name>
        <dbReference type="ChEBI" id="CHEBI:29105"/>
        <label>2</label>
        <note>catalytic</note>
    </ligand>
</feature>
<feature type="binding site" evidence="8">
    <location>
        <position position="151"/>
    </location>
    <ligand>
        <name>Zn(2+)</name>
        <dbReference type="ChEBI" id="CHEBI:29105"/>
        <label>1</label>
        <note>catalytic</note>
    </ligand>
</feature>
<accession>A0A8J8B6C6</accession>
<comment type="caution">
    <text evidence="8">Lacks conserved residue(s) required for the propagation of feature annotation.</text>
</comment>
<comment type="function">
    <text evidence="8">An RNase that has 5'-3' exonuclease activity. May be involved in RNA degradation.</text>
</comment>
<dbReference type="InterPro" id="IPR001279">
    <property type="entry name" value="Metallo-B-lactamas"/>
</dbReference>
<evidence type="ECO:0000256" key="1">
    <source>
        <dbReference type="ARBA" id="ARBA00022490"/>
    </source>
</evidence>
<dbReference type="Proteomes" id="UP000730161">
    <property type="component" value="Unassembled WGS sequence"/>
</dbReference>
<evidence type="ECO:0000256" key="8">
    <source>
        <dbReference type="HAMAP-Rule" id="MF_01492"/>
    </source>
</evidence>
<dbReference type="GO" id="GO:0006401">
    <property type="term" value="P:RNA catabolic process"/>
    <property type="evidence" value="ECO:0007669"/>
    <property type="project" value="UniProtKB-UniRule"/>
</dbReference>
<dbReference type="InterPro" id="IPR011108">
    <property type="entry name" value="RMMBL"/>
</dbReference>
<dbReference type="SMART" id="SM00849">
    <property type="entry name" value="Lactamase_B"/>
    <property type="match status" value="1"/>
</dbReference>
<dbReference type="SUPFAM" id="SSF56281">
    <property type="entry name" value="Metallo-hydrolase/oxidoreductase"/>
    <property type="match status" value="1"/>
</dbReference>
<evidence type="ECO:0000259" key="9">
    <source>
        <dbReference type="SMART" id="SM00849"/>
    </source>
</evidence>
<comment type="caution">
    <text evidence="10">The sequence shown here is derived from an EMBL/GenBank/DDBJ whole genome shotgun (WGS) entry which is preliminary data.</text>
</comment>
<keyword evidence="5 8" id="KW-0862">Zinc</keyword>
<organism evidence="10 11">
    <name type="scientific">Methanocalculus chunghsingensis</name>
    <dbReference type="NCBI Taxonomy" id="156457"/>
    <lineage>
        <taxon>Archaea</taxon>
        <taxon>Methanobacteriati</taxon>
        <taxon>Methanobacteriota</taxon>
        <taxon>Stenosarchaea group</taxon>
        <taxon>Methanomicrobia</taxon>
        <taxon>Methanomicrobiales</taxon>
        <taxon>Methanocalculaceae</taxon>
        <taxon>Methanocalculus</taxon>
    </lineage>
</organism>
<dbReference type="PANTHER" id="PTHR43694:SF1">
    <property type="entry name" value="RIBONUCLEASE J"/>
    <property type="match status" value="1"/>
</dbReference>
<evidence type="ECO:0000313" key="11">
    <source>
        <dbReference type="Proteomes" id="UP000730161"/>
    </source>
</evidence>
<dbReference type="Gene3D" id="3.60.15.10">
    <property type="entry name" value="Ribonuclease Z/Hydroxyacylglutathione hydrolase-like"/>
    <property type="match status" value="1"/>
</dbReference>
<dbReference type="EC" id="3.1.-.-" evidence="8"/>
<sequence length="446" mass="49954">MEIEVIAVGGYEEVGRNMTAVRCGKDIVIFDMGLRLDRIMIHEDAEVENMHSLDLIQMKAIPDDTVMNGIEGTVKAIVCTHGHLDHIGALPKLAHRYNAPIISTPYTTELIRQQIAGEQKFGVNNKLFALKAGGKYTISQNLTLEFVRTQHSIIDTVMAVLHTPHGAVIYANDFKLDRTPVIGEPPDFKRLTQIGKEGVLCLITECVNIDSKGRAPSERIARDLVRDVITSFEDDKNAILVTTFSSHVARLKTLTEAAHEIGRKPVLLGRSMERYSTTAEQMKLVAFPRSTSVFGNRRTVDRIFRRMMKEGKEKFMPIITGHQGEPGSVLTRIAQGDTPYQIEKGDKVLFSAKVIPNPMNYGQRYLTETRLAMRGARIFDELHVTGHAYREDHYDFVHMLNPQHIIPSHGGLDMSGAYAAFAAELGYTLHKDVHLMSNGQRILIQK</sequence>
<comment type="subcellular location">
    <subcellularLocation>
        <location evidence="8">Cytoplasm</location>
    </subcellularLocation>
</comment>
<dbReference type="NCBIfam" id="TIGR00649">
    <property type="entry name" value="MG423"/>
    <property type="match status" value="1"/>
</dbReference>
<protein>
    <recommendedName>
        <fullName evidence="8">Ribonuclease J</fullName>
        <shortName evidence="8">RNase J</shortName>
        <ecNumber evidence="8">3.1.-.-</ecNumber>
    </recommendedName>
</protein>
<gene>
    <name evidence="8" type="primary">rnj</name>
    <name evidence="10" type="ORF">RJ53_02870</name>
</gene>
<feature type="binding site" evidence="8">
    <location>
        <position position="83"/>
    </location>
    <ligand>
        <name>Zn(2+)</name>
        <dbReference type="ChEBI" id="CHEBI:29105"/>
        <label>1</label>
        <note>catalytic</note>
    </ligand>
</feature>
<evidence type="ECO:0000256" key="7">
    <source>
        <dbReference type="ARBA" id="ARBA00022884"/>
    </source>
</evidence>
<evidence type="ECO:0000256" key="4">
    <source>
        <dbReference type="ARBA" id="ARBA00022801"/>
    </source>
</evidence>
<dbReference type="Gene3D" id="3.40.50.10710">
    <property type="entry name" value="Metallo-hydrolase/oxidoreductase"/>
    <property type="match status" value="1"/>
</dbReference>
<dbReference type="GO" id="GO:0005737">
    <property type="term" value="C:cytoplasm"/>
    <property type="evidence" value="ECO:0007669"/>
    <property type="project" value="UniProtKB-SubCell"/>
</dbReference>
<evidence type="ECO:0000313" key="10">
    <source>
        <dbReference type="EMBL" id="MBR1368502.1"/>
    </source>
</evidence>
<dbReference type="AlphaFoldDB" id="A0A8J8B6C6"/>
<dbReference type="EMBL" id="JWHL01000003">
    <property type="protein sequence ID" value="MBR1368502.1"/>
    <property type="molecule type" value="Genomic_DNA"/>
</dbReference>
<keyword evidence="4 8" id="KW-0378">Hydrolase</keyword>
<evidence type="ECO:0000256" key="6">
    <source>
        <dbReference type="ARBA" id="ARBA00022839"/>
    </source>
</evidence>
<dbReference type="PANTHER" id="PTHR43694">
    <property type="entry name" value="RIBONUCLEASE J"/>
    <property type="match status" value="1"/>
</dbReference>
<evidence type="ECO:0000256" key="5">
    <source>
        <dbReference type="ARBA" id="ARBA00022833"/>
    </source>
</evidence>
<dbReference type="InterPro" id="IPR004613">
    <property type="entry name" value="RNase_J"/>
</dbReference>